<dbReference type="Proteomes" id="UP000253857">
    <property type="component" value="Unassembled WGS sequence"/>
</dbReference>
<evidence type="ECO:0000313" key="14">
    <source>
        <dbReference type="Proteomes" id="UP000253970"/>
    </source>
</evidence>
<dbReference type="EMBL" id="PPUQ01000016">
    <property type="protein sequence ID" value="RDC36760.1"/>
    <property type="molecule type" value="Genomic_DNA"/>
</dbReference>
<dbReference type="Proteomes" id="UP000253915">
    <property type="component" value="Unassembled WGS sequence"/>
</dbReference>
<evidence type="ECO:0000313" key="11">
    <source>
        <dbReference type="Proteomes" id="UP000253752"/>
    </source>
</evidence>
<dbReference type="EMBL" id="WPOM01000037">
    <property type="protein sequence ID" value="MVN34104.1"/>
    <property type="molecule type" value="Genomic_DNA"/>
</dbReference>
<comment type="cofactor">
    <cofactor evidence="1">
        <name>FAD</name>
        <dbReference type="ChEBI" id="CHEBI:57692"/>
    </cofactor>
</comment>
<dbReference type="InterPro" id="IPR050315">
    <property type="entry name" value="FAD-oxidoreductase_2"/>
</dbReference>
<protein>
    <submittedName>
        <fullName evidence="9">FAD-binding protein</fullName>
    </submittedName>
    <submittedName>
        <fullName evidence="6">FAD-dependent oxidoreductase</fullName>
    </submittedName>
</protein>
<dbReference type="Proteomes" id="UP000253752">
    <property type="component" value="Unassembled WGS sequence"/>
</dbReference>
<dbReference type="InterPro" id="IPR036188">
    <property type="entry name" value="FAD/NAD-bd_sf"/>
</dbReference>
<gene>
    <name evidence="10" type="ORF">C1853_11345</name>
    <name evidence="9" type="ORF">C1871_14350</name>
    <name evidence="8" type="ORF">C1872_12825</name>
    <name evidence="7" type="ORF">C1875_07635</name>
    <name evidence="6" type="ORF">GO726_13160</name>
</gene>
<keyword evidence="2" id="KW-0285">Flavoprotein</keyword>
<comment type="caution">
    <text evidence="9">The sequence shown here is derived from an EMBL/GenBank/DDBJ whole genome shotgun (WGS) entry which is preliminary data.</text>
</comment>
<dbReference type="SUPFAM" id="SSF51905">
    <property type="entry name" value="FAD/NAD(P)-binding domain"/>
    <property type="match status" value="1"/>
</dbReference>
<evidence type="ECO:0000313" key="12">
    <source>
        <dbReference type="Proteomes" id="UP000253857"/>
    </source>
</evidence>
<proteinExistence type="predicted"/>
<evidence type="ECO:0000313" key="6">
    <source>
        <dbReference type="EMBL" id="MVN34104.1"/>
    </source>
</evidence>
<name>A0A369MZD3_EGGLN</name>
<dbReference type="RefSeq" id="WP_009608129.1">
    <property type="nucleotide sequence ID" value="NZ_BQNE01000002.1"/>
</dbReference>
<dbReference type="GO" id="GO:0033765">
    <property type="term" value="F:steroid dehydrogenase activity, acting on the CH-CH group of donors"/>
    <property type="evidence" value="ECO:0007669"/>
    <property type="project" value="UniProtKB-ARBA"/>
</dbReference>
<feature type="domain" description="FAD-dependent oxidoreductase 2 FAD-binding" evidence="5">
    <location>
        <begin position="56"/>
        <end position="508"/>
    </location>
</feature>
<dbReference type="Proteomes" id="UP000436429">
    <property type="component" value="Unassembled WGS sequence"/>
</dbReference>
<reference evidence="6 15" key="2">
    <citation type="submission" date="2019-11" db="EMBL/GenBank/DDBJ databases">
        <title>Whole genome shotgun sequencing (WGS) data from Adlercreutzia equolifaciens ResAG-91, Eggerthella lenta MRI-F36, MRI-F37, MRI-F40, ResAG-49, ResAG-88, ResAG-121, ResAG-145, and Gordonibacter sp. ResAG-5, ResAG-26, ResAG-43, ResAG-50, ResAG-59.</title>
        <authorList>
            <person name="Stoll D.A."/>
            <person name="Danylec N."/>
            <person name="Franz C.M.A.P."/>
            <person name="Huch M."/>
        </authorList>
    </citation>
    <scope>NUCLEOTIDE SEQUENCE [LARGE SCALE GENOMIC DNA]</scope>
    <source>
        <strain evidence="6 15">ResAG-88</strain>
    </source>
</reference>
<accession>A0A369MZD3</accession>
<dbReference type="EMBL" id="PPTY01000042">
    <property type="protein sequence ID" value="RDB81724.1"/>
    <property type="molecule type" value="Genomic_DNA"/>
</dbReference>
<dbReference type="AlphaFoldDB" id="A0A369MZD3"/>
<dbReference type="PANTHER" id="PTHR43400:SF10">
    <property type="entry name" value="3-OXOSTEROID 1-DEHYDROGENASE"/>
    <property type="match status" value="1"/>
</dbReference>
<evidence type="ECO:0000259" key="5">
    <source>
        <dbReference type="Pfam" id="PF00890"/>
    </source>
</evidence>
<dbReference type="SUPFAM" id="SSF56425">
    <property type="entry name" value="Succinate dehydrogenase/fumarate reductase flavoprotein, catalytic domain"/>
    <property type="match status" value="1"/>
</dbReference>
<keyword evidence="3" id="KW-0274">FAD</keyword>
<dbReference type="Gene3D" id="3.90.700.10">
    <property type="entry name" value="Succinate dehydrogenase/fumarate reductase flavoprotein, catalytic domain"/>
    <property type="match status" value="1"/>
</dbReference>
<evidence type="ECO:0000256" key="1">
    <source>
        <dbReference type="ARBA" id="ARBA00001974"/>
    </source>
</evidence>
<dbReference type="OMA" id="FEYNEEM"/>
<keyword evidence="4" id="KW-0560">Oxidoreductase</keyword>
<dbReference type="EMBL" id="PPTU01000009">
    <property type="protein sequence ID" value="RDB70624.1"/>
    <property type="molecule type" value="Genomic_DNA"/>
</dbReference>
<evidence type="ECO:0000313" key="10">
    <source>
        <dbReference type="EMBL" id="RDC36760.1"/>
    </source>
</evidence>
<organism evidence="9 12">
    <name type="scientific">Eggerthella lenta</name>
    <name type="common">Eubacterium lentum</name>
    <dbReference type="NCBI Taxonomy" id="84112"/>
    <lineage>
        <taxon>Bacteria</taxon>
        <taxon>Bacillati</taxon>
        <taxon>Actinomycetota</taxon>
        <taxon>Coriobacteriia</taxon>
        <taxon>Eggerthellales</taxon>
        <taxon>Eggerthellaceae</taxon>
        <taxon>Eggerthella</taxon>
    </lineage>
</organism>
<evidence type="ECO:0000256" key="3">
    <source>
        <dbReference type="ARBA" id="ARBA00022827"/>
    </source>
</evidence>
<sequence>MGTRDNESMGLTRRGFLTGALALGAVGAGSMLAGCSSEGGAGAPASDERAWDQETDVVVVGTGFAGLAAAHEAAKAGSQVVLVEKAPEKYAGGNSRACAQAIWSPEKTAEGVAYFKEITGDYHLVGLDDAVIEAYIGGAKENADWLLDEFEIETKTHNACEYPAAKTASAVGDSNTLIPAEGLGNARVWAPMFEVVGSESGVTSLFETAFTDLVFNEAGEAIGIEAQQGESPLLIKAKKGVVLACGGFEYNEEMKANNCRYPSLAWGTPYNTGDALTACRKYDIDFWHMNSATPATRVGVQATWLDDDFSECGFDCEVAGDAGYVWTDKYGKRFMDETRSYQHGYGRDALFYNDSAKMEWPRLPFWQVVDESTLPFMGTSGSGWVHIVGGTSAPDSTEELLSSGLMVKADTVEELASQMGVEATILQESVDALSGPDDEFGRAAEKKRALSGTLYAVQLQPIMVNTNGGPKRDASARIVHTDGTPVERLFSAGELGSVWAWYYQGAGNVSECMVFGRIAGRNAAALTPWDAEA</sequence>
<reference evidence="11 12" key="1">
    <citation type="journal article" date="2018" name="Elife">
        <title>Discovery and characterization of a prevalent human gut bacterial enzyme sufficient for the inactivation of a family of plant toxins.</title>
        <authorList>
            <person name="Koppel N."/>
            <person name="Bisanz J.E."/>
            <person name="Pandelia M.E."/>
            <person name="Turnbaugh P.J."/>
            <person name="Balskus E.P."/>
        </authorList>
    </citation>
    <scope>NUCLEOTIDE SEQUENCE [LARGE SCALE GENOMIC DNA]</scope>
    <source>
        <strain evidence="10 13">16A</strain>
        <strain evidence="9 12">FAA1-1-60AUCSF</strain>
        <strain evidence="8 11">MR1 #12</strain>
        <strain evidence="7 14">W1 BHI 6</strain>
    </source>
</reference>
<dbReference type="PANTHER" id="PTHR43400">
    <property type="entry name" value="FUMARATE REDUCTASE"/>
    <property type="match status" value="1"/>
</dbReference>
<dbReference type="Proteomes" id="UP000253970">
    <property type="component" value="Unassembled WGS sequence"/>
</dbReference>
<dbReference type="InterPro" id="IPR027477">
    <property type="entry name" value="Succ_DH/fumarate_Rdtase_cat_sf"/>
</dbReference>
<evidence type="ECO:0000313" key="15">
    <source>
        <dbReference type="Proteomes" id="UP000436429"/>
    </source>
</evidence>
<dbReference type="InterPro" id="IPR006311">
    <property type="entry name" value="TAT_signal"/>
</dbReference>
<dbReference type="PROSITE" id="PS51318">
    <property type="entry name" value="TAT"/>
    <property type="match status" value="1"/>
</dbReference>
<evidence type="ECO:0000313" key="7">
    <source>
        <dbReference type="EMBL" id="RDB70624.1"/>
    </source>
</evidence>
<dbReference type="PROSITE" id="PS51257">
    <property type="entry name" value="PROKAR_LIPOPROTEIN"/>
    <property type="match status" value="1"/>
</dbReference>
<dbReference type="InterPro" id="IPR003953">
    <property type="entry name" value="FAD-dep_OxRdtase_2_FAD-bd"/>
</dbReference>
<dbReference type="Pfam" id="PF00890">
    <property type="entry name" value="FAD_binding_2"/>
    <property type="match status" value="1"/>
</dbReference>
<evidence type="ECO:0000256" key="2">
    <source>
        <dbReference type="ARBA" id="ARBA00022630"/>
    </source>
</evidence>
<dbReference type="EMBL" id="PPTX01000022">
    <property type="protein sequence ID" value="RDB76320.1"/>
    <property type="molecule type" value="Genomic_DNA"/>
</dbReference>
<evidence type="ECO:0000313" key="8">
    <source>
        <dbReference type="EMBL" id="RDB76320.1"/>
    </source>
</evidence>
<evidence type="ECO:0000313" key="9">
    <source>
        <dbReference type="EMBL" id="RDB81724.1"/>
    </source>
</evidence>
<evidence type="ECO:0000256" key="4">
    <source>
        <dbReference type="ARBA" id="ARBA00023002"/>
    </source>
</evidence>
<dbReference type="Gene3D" id="3.50.50.60">
    <property type="entry name" value="FAD/NAD(P)-binding domain"/>
    <property type="match status" value="1"/>
</dbReference>
<evidence type="ECO:0000313" key="13">
    <source>
        <dbReference type="Proteomes" id="UP000253915"/>
    </source>
</evidence>
<dbReference type="GO" id="GO:0008202">
    <property type="term" value="P:steroid metabolic process"/>
    <property type="evidence" value="ECO:0007669"/>
    <property type="project" value="UniProtKB-ARBA"/>
</dbReference>